<protein>
    <submittedName>
        <fullName evidence="1">Uncharacterized protein</fullName>
    </submittedName>
</protein>
<dbReference type="STRING" id="742743.HMPREF9453_02109"/>
<sequence length="164" mass="18418">MKKMTDKSRYISMPVFSIIFVAVLLLDAAFYNSIRTNVENNYRETGNARITWIQQSLERYVTITSVMEGRVKEPGGPHVPDRAKLADFVKMDNALRSIQIIQDDGTFTGYNQDANIRDFKNPMDGSLKNLAREVRRSGNVSITPSMEVGGWAQRHRGAASCISA</sequence>
<evidence type="ECO:0000313" key="1">
    <source>
        <dbReference type="EMBL" id="EHO61972.1"/>
    </source>
</evidence>
<name>H1D3C1_9FIRM</name>
<accession>H1D3C1</accession>
<dbReference type="HOGENOM" id="CLU_1616382_0_0_9"/>
<dbReference type="EMBL" id="ADLT01000082">
    <property type="protein sequence ID" value="EHO61972.1"/>
    <property type="molecule type" value="Genomic_DNA"/>
</dbReference>
<comment type="caution">
    <text evidence="1">The sequence shown here is derived from an EMBL/GenBank/DDBJ whole genome shotgun (WGS) entry which is preliminary data.</text>
</comment>
<dbReference type="AlphaFoldDB" id="H1D3C1"/>
<organism evidence="1 2">
    <name type="scientific">Dialister succinatiphilus YIT 11850</name>
    <dbReference type="NCBI Taxonomy" id="742743"/>
    <lineage>
        <taxon>Bacteria</taxon>
        <taxon>Bacillati</taxon>
        <taxon>Bacillota</taxon>
        <taxon>Negativicutes</taxon>
        <taxon>Veillonellales</taxon>
        <taxon>Veillonellaceae</taxon>
        <taxon>Dialister</taxon>
    </lineage>
</organism>
<dbReference type="PATRIC" id="fig|742743.3.peg.2124"/>
<reference evidence="1 2" key="1">
    <citation type="submission" date="2011-11" db="EMBL/GenBank/DDBJ databases">
        <title>The Genome Sequence of Dialister succinatiphilus YIT 11850.</title>
        <authorList>
            <consortium name="The Broad Institute Genome Sequencing Platform"/>
            <person name="Earl A."/>
            <person name="Ward D."/>
            <person name="Feldgarden M."/>
            <person name="Gevers D."/>
            <person name="Morotomi M."/>
            <person name="Young S.K."/>
            <person name="Zeng Q."/>
            <person name="Gargeya S."/>
            <person name="Fitzgerald M."/>
            <person name="Haas B."/>
            <person name="Abouelleil A."/>
            <person name="Alvarado L."/>
            <person name="Arachchi H.M."/>
            <person name="Berlin A."/>
            <person name="Brown A."/>
            <person name="Chapman S.B."/>
            <person name="Dunbar C."/>
            <person name="Gearin G."/>
            <person name="Goldberg J."/>
            <person name="Griggs A."/>
            <person name="Gujja S."/>
            <person name="Heiman D."/>
            <person name="Howarth C."/>
            <person name="Lui A."/>
            <person name="MacDonald P.J.P."/>
            <person name="Montmayeur A."/>
            <person name="Murphy C."/>
            <person name="Neiman D."/>
            <person name="Pearson M."/>
            <person name="Priest M."/>
            <person name="Roberts A."/>
            <person name="Saif S."/>
            <person name="Shea T."/>
            <person name="Sisk P."/>
            <person name="Stolte C."/>
            <person name="Sykes S."/>
            <person name="Wortman J."/>
            <person name="Nusbaum C."/>
            <person name="Birren B."/>
        </authorList>
    </citation>
    <scope>NUCLEOTIDE SEQUENCE [LARGE SCALE GENOMIC DNA]</scope>
    <source>
        <strain evidence="1 2">YIT 11850</strain>
    </source>
</reference>
<gene>
    <name evidence="1" type="ORF">HMPREF9453_02109</name>
</gene>
<dbReference type="RefSeq" id="WP_008860600.1">
    <property type="nucleotide sequence ID" value="NZ_JH591190.1"/>
</dbReference>
<proteinExistence type="predicted"/>
<evidence type="ECO:0000313" key="2">
    <source>
        <dbReference type="Proteomes" id="UP000003277"/>
    </source>
</evidence>
<keyword evidence="2" id="KW-1185">Reference proteome</keyword>
<dbReference type="Proteomes" id="UP000003277">
    <property type="component" value="Unassembled WGS sequence"/>
</dbReference>